<dbReference type="PANTHER" id="PTHR34265">
    <property type="entry name" value="TYPE III PANTOTHENATE KINASE"/>
    <property type="match status" value="1"/>
</dbReference>
<dbReference type="GO" id="GO:0046872">
    <property type="term" value="F:metal ion binding"/>
    <property type="evidence" value="ECO:0007669"/>
    <property type="project" value="UniProtKB-KW"/>
</dbReference>
<comment type="pathway">
    <text evidence="4 16">Cofactor biosynthesis; coenzyme A biosynthesis; CoA from (R)-pantothenate: step 1/5.</text>
</comment>
<comment type="catalytic activity">
    <reaction evidence="1 16">
        <text>(R)-pantothenate + ATP = (R)-4'-phosphopantothenate + ADP + H(+)</text>
        <dbReference type="Rhea" id="RHEA:16373"/>
        <dbReference type="ChEBI" id="CHEBI:10986"/>
        <dbReference type="ChEBI" id="CHEBI:15378"/>
        <dbReference type="ChEBI" id="CHEBI:29032"/>
        <dbReference type="ChEBI" id="CHEBI:30616"/>
        <dbReference type="ChEBI" id="CHEBI:456216"/>
        <dbReference type="EC" id="2.7.1.33"/>
    </reaction>
</comment>
<protein>
    <recommendedName>
        <fullName evidence="15 16">Type III pantothenate kinase</fullName>
        <ecNumber evidence="6 16">2.7.1.33</ecNumber>
    </recommendedName>
    <alternativeName>
        <fullName evidence="16">PanK-III</fullName>
    </alternativeName>
    <alternativeName>
        <fullName evidence="16">Pantothenic acid kinase</fullName>
    </alternativeName>
</protein>
<dbReference type="SUPFAM" id="SSF53067">
    <property type="entry name" value="Actin-like ATPase domain"/>
    <property type="match status" value="2"/>
</dbReference>
<evidence type="ECO:0000313" key="18">
    <source>
        <dbReference type="Proteomes" id="UP000289841"/>
    </source>
</evidence>
<sequence length="248" mass="26932">MILLFDVGNTTVGIATSHDGKIGKTFKLNTNLKKTADEYFLDIKQLISAETITDVIISSVVPRLTIVLTELSEKFFSVEPLVIQPKTKTGIKIITDNPKEVGADIICAAAGVLNKEKPSLIIDLGTATKYIYTKNNAIKGVIITPGIKISIKALVGNTALLPEIDIETPKKVLGTNTIECMQSGVTYGVAVQVDGLIDLIKKEVNEDFDVIITGGLAKKIIPLLTHKVIVDNDIIFKGLINIYEKNMR</sequence>
<dbReference type="OrthoDB" id="9804707at2"/>
<dbReference type="GO" id="GO:0004594">
    <property type="term" value="F:pantothenate kinase activity"/>
    <property type="evidence" value="ECO:0007669"/>
    <property type="project" value="UniProtKB-UniRule"/>
</dbReference>
<evidence type="ECO:0000256" key="1">
    <source>
        <dbReference type="ARBA" id="ARBA00001206"/>
    </source>
</evidence>
<evidence type="ECO:0000256" key="14">
    <source>
        <dbReference type="ARBA" id="ARBA00038036"/>
    </source>
</evidence>
<evidence type="ECO:0000256" key="8">
    <source>
        <dbReference type="ARBA" id="ARBA00022679"/>
    </source>
</evidence>
<evidence type="ECO:0000256" key="3">
    <source>
        <dbReference type="ARBA" id="ARBA00004496"/>
    </source>
</evidence>
<feature type="binding site" evidence="16">
    <location>
        <begin position="6"/>
        <end position="13"/>
    </location>
    <ligand>
        <name>ATP</name>
        <dbReference type="ChEBI" id="CHEBI:30616"/>
    </ligand>
</feature>
<comment type="cofactor">
    <cofactor evidence="2">
        <name>K(+)</name>
        <dbReference type="ChEBI" id="CHEBI:29103"/>
    </cofactor>
</comment>
<evidence type="ECO:0000256" key="11">
    <source>
        <dbReference type="ARBA" id="ARBA00022840"/>
    </source>
</evidence>
<comment type="similarity">
    <text evidence="14 16">Belongs to the type III pantothenate kinase family.</text>
</comment>
<feature type="binding site" evidence="16">
    <location>
        <position position="123"/>
    </location>
    <ligand>
        <name>K(+)</name>
        <dbReference type="ChEBI" id="CHEBI:29103"/>
    </ligand>
</feature>
<evidence type="ECO:0000256" key="10">
    <source>
        <dbReference type="ARBA" id="ARBA00022777"/>
    </source>
</evidence>
<keyword evidence="8 16" id="KW-0808">Transferase</keyword>
<feature type="binding site" evidence="16">
    <location>
        <begin position="102"/>
        <end position="105"/>
    </location>
    <ligand>
        <name>substrate</name>
    </ligand>
</feature>
<dbReference type="STRING" id="1278311.GCA_000428705_01352"/>
<keyword evidence="13 16" id="KW-0173">Coenzyme A biosynthesis</keyword>
<comment type="function">
    <text evidence="16">Catalyzes the phosphorylation of pantothenate (Pan), the first step in CoA biosynthesis.</text>
</comment>
<dbReference type="EMBL" id="LR215048">
    <property type="protein sequence ID" value="VEU80764.1"/>
    <property type="molecule type" value="Genomic_DNA"/>
</dbReference>
<keyword evidence="18" id="KW-1185">Reference proteome</keyword>
<comment type="subcellular location">
    <subcellularLocation>
        <location evidence="3 16">Cytoplasm</location>
    </subcellularLocation>
</comment>
<keyword evidence="12 16" id="KW-0630">Potassium</keyword>
<reference evidence="17 18" key="1">
    <citation type="submission" date="2019-01" db="EMBL/GenBank/DDBJ databases">
        <authorList>
            <consortium name="Pathogen Informatics"/>
        </authorList>
    </citation>
    <scope>NUCLEOTIDE SEQUENCE [LARGE SCALE GENOMIC DNA]</scope>
    <source>
        <strain evidence="17 18">NCTC10138</strain>
    </source>
</reference>
<evidence type="ECO:0000256" key="2">
    <source>
        <dbReference type="ARBA" id="ARBA00001958"/>
    </source>
</evidence>
<comment type="cofactor">
    <cofactor evidence="16">
        <name>NH4(+)</name>
        <dbReference type="ChEBI" id="CHEBI:28938"/>
    </cofactor>
    <cofactor evidence="16">
        <name>K(+)</name>
        <dbReference type="ChEBI" id="CHEBI:29103"/>
    </cofactor>
    <text evidence="16">A monovalent cation. Ammonium or potassium.</text>
</comment>
<comment type="caution">
    <text evidence="16">Lacks conserved residue(s) required for the propagation of feature annotation.</text>
</comment>
<keyword evidence="9 16" id="KW-0547">Nucleotide-binding</keyword>
<evidence type="ECO:0000256" key="9">
    <source>
        <dbReference type="ARBA" id="ARBA00022741"/>
    </source>
</evidence>
<dbReference type="Gene3D" id="3.30.420.40">
    <property type="match status" value="2"/>
</dbReference>
<dbReference type="CDD" id="cd24015">
    <property type="entry name" value="ASKHA_NBD_PanK-III"/>
    <property type="match status" value="1"/>
</dbReference>
<feature type="active site" description="Proton acceptor" evidence="16">
    <location>
        <position position="104"/>
    </location>
</feature>
<dbReference type="RefSeq" id="WP_026390798.1">
    <property type="nucleotide sequence ID" value="NZ_LR215048.1"/>
</dbReference>
<name>A0A449BE79_HAPAX</name>
<evidence type="ECO:0000313" key="17">
    <source>
        <dbReference type="EMBL" id="VEU80764.1"/>
    </source>
</evidence>
<dbReference type="UniPathway" id="UPA00241">
    <property type="reaction ID" value="UER00352"/>
</dbReference>
<dbReference type="AlphaFoldDB" id="A0A449BE79"/>
<dbReference type="EC" id="2.7.1.33" evidence="6 16"/>
<keyword evidence="16" id="KW-0479">Metal-binding</keyword>
<evidence type="ECO:0000256" key="4">
    <source>
        <dbReference type="ARBA" id="ARBA00005225"/>
    </source>
</evidence>
<feature type="binding site" evidence="16">
    <location>
        <position position="126"/>
    </location>
    <ligand>
        <name>ATP</name>
        <dbReference type="ChEBI" id="CHEBI:30616"/>
    </ligand>
</feature>
<dbReference type="NCBIfam" id="TIGR00671">
    <property type="entry name" value="baf"/>
    <property type="match status" value="1"/>
</dbReference>
<keyword evidence="10 16" id="KW-0418">Kinase</keyword>
<dbReference type="InterPro" id="IPR043129">
    <property type="entry name" value="ATPase_NBD"/>
</dbReference>
<dbReference type="GO" id="GO:0005737">
    <property type="term" value="C:cytoplasm"/>
    <property type="evidence" value="ECO:0007669"/>
    <property type="project" value="UniProtKB-SubCell"/>
</dbReference>
<evidence type="ECO:0000256" key="7">
    <source>
        <dbReference type="ARBA" id="ARBA00022490"/>
    </source>
</evidence>
<dbReference type="GO" id="GO:0005524">
    <property type="term" value="F:ATP binding"/>
    <property type="evidence" value="ECO:0007669"/>
    <property type="project" value="UniProtKB-UniRule"/>
</dbReference>
<comment type="subunit">
    <text evidence="5 16">Homodimer.</text>
</comment>
<feature type="binding site" evidence="16">
    <location>
        <position position="177"/>
    </location>
    <ligand>
        <name>substrate</name>
    </ligand>
</feature>
<evidence type="ECO:0000256" key="5">
    <source>
        <dbReference type="ARBA" id="ARBA00011738"/>
    </source>
</evidence>
<dbReference type="HAMAP" id="MF_01274">
    <property type="entry name" value="Pantothen_kinase_3"/>
    <property type="match status" value="1"/>
</dbReference>
<dbReference type="PANTHER" id="PTHR34265:SF1">
    <property type="entry name" value="TYPE III PANTOTHENATE KINASE"/>
    <property type="match status" value="1"/>
</dbReference>
<dbReference type="Proteomes" id="UP000289841">
    <property type="component" value="Chromosome"/>
</dbReference>
<evidence type="ECO:0000256" key="12">
    <source>
        <dbReference type="ARBA" id="ARBA00022958"/>
    </source>
</evidence>
<evidence type="ECO:0000256" key="15">
    <source>
        <dbReference type="ARBA" id="ARBA00040883"/>
    </source>
</evidence>
<evidence type="ECO:0000256" key="6">
    <source>
        <dbReference type="ARBA" id="ARBA00012102"/>
    </source>
</evidence>
<evidence type="ECO:0000256" key="16">
    <source>
        <dbReference type="HAMAP-Rule" id="MF_01274"/>
    </source>
</evidence>
<accession>A0A449BE79</accession>
<keyword evidence="11 16" id="KW-0067">ATP-binding</keyword>
<dbReference type="Pfam" id="PF03309">
    <property type="entry name" value="Pan_kinase"/>
    <property type="match status" value="1"/>
</dbReference>
<organism evidence="17 18">
    <name type="scientific">Haploplasma axanthum</name>
    <name type="common">Acholeplasma axanthum</name>
    <dbReference type="NCBI Taxonomy" id="29552"/>
    <lineage>
        <taxon>Bacteria</taxon>
        <taxon>Bacillati</taxon>
        <taxon>Mycoplasmatota</taxon>
        <taxon>Mollicutes</taxon>
        <taxon>Acholeplasmatales</taxon>
        <taxon>Acholeplasmataceae</taxon>
        <taxon>Haploplasma</taxon>
    </lineage>
</organism>
<dbReference type="InterPro" id="IPR004619">
    <property type="entry name" value="Type_III_PanK"/>
</dbReference>
<dbReference type="KEGG" id="aaxa:NCTC10138_01146"/>
<dbReference type="GO" id="GO:0015937">
    <property type="term" value="P:coenzyme A biosynthetic process"/>
    <property type="evidence" value="ECO:0007669"/>
    <property type="project" value="UniProtKB-UniRule"/>
</dbReference>
<evidence type="ECO:0000256" key="13">
    <source>
        <dbReference type="ARBA" id="ARBA00022993"/>
    </source>
</evidence>
<keyword evidence="7 16" id="KW-0963">Cytoplasm</keyword>
<gene>
    <name evidence="16 17" type="primary">coaX</name>
    <name evidence="17" type="ORF">NCTC10138_01146</name>
</gene>
<proteinExistence type="inferred from homology"/>